<comment type="similarity">
    <text evidence="1">Belongs to the metallo-dependent hydrolases superfamily. ATZ/TRZ family.</text>
</comment>
<dbReference type="InterPro" id="IPR032466">
    <property type="entry name" value="Metal_Hydrolase"/>
</dbReference>
<comment type="similarity">
    <text evidence="5">Belongs to the metallo-dependent hydrolases superfamily. MTA/SAH deaminase family.</text>
</comment>
<dbReference type="EMBL" id="CP101717">
    <property type="protein sequence ID" value="WLD56763.1"/>
    <property type="molecule type" value="Genomic_DNA"/>
</dbReference>
<dbReference type="InterPro" id="IPR011059">
    <property type="entry name" value="Metal-dep_hydrolase_composite"/>
</dbReference>
<comment type="cofactor">
    <cofactor evidence="5">
        <name>Zn(2+)</name>
        <dbReference type="ChEBI" id="CHEBI:29105"/>
    </cofactor>
    <text evidence="5">Binds 1 zinc ion per subunit.</text>
</comment>
<feature type="binding site" evidence="5">
    <location>
        <position position="306"/>
    </location>
    <ligand>
        <name>Zn(2+)</name>
        <dbReference type="ChEBI" id="CHEBI:29105"/>
    </ligand>
</feature>
<comment type="catalytic activity">
    <reaction evidence="5">
        <text>S-adenosyl-L-homocysteine + H2O + H(+) = S-inosyl-L-homocysteine + NH4(+)</text>
        <dbReference type="Rhea" id="RHEA:20716"/>
        <dbReference type="ChEBI" id="CHEBI:15377"/>
        <dbReference type="ChEBI" id="CHEBI:15378"/>
        <dbReference type="ChEBI" id="CHEBI:28938"/>
        <dbReference type="ChEBI" id="CHEBI:57856"/>
        <dbReference type="ChEBI" id="CHEBI:57985"/>
        <dbReference type="EC" id="3.5.4.28"/>
    </reaction>
</comment>
<dbReference type="PANTHER" id="PTHR43794:SF11">
    <property type="entry name" value="AMIDOHYDROLASE-RELATED DOMAIN-CONTAINING PROTEIN"/>
    <property type="match status" value="1"/>
</dbReference>
<dbReference type="GO" id="GO:0050270">
    <property type="term" value="F:S-adenosylhomocysteine deaminase activity"/>
    <property type="evidence" value="ECO:0007669"/>
    <property type="project" value="UniProtKB-UniRule"/>
</dbReference>
<feature type="binding site" evidence="5">
    <location>
        <position position="306"/>
    </location>
    <ligand>
        <name>substrate</name>
    </ligand>
</feature>
<dbReference type="Gene3D" id="3.20.20.140">
    <property type="entry name" value="Metal-dependent hydrolases"/>
    <property type="match status" value="1"/>
</dbReference>
<evidence type="ECO:0000256" key="2">
    <source>
        <dbReference type="ARBA" id="ARBA00022723"/>
    </source>
</evidence>
<accession>A0AB38YBL9</accession>
<keyword evidence="4 5" id="KW-0862">Zinc</keyword>
<evidence type="ECO:0000256" key="4">
    <source>
        <dbReference type="ARBA" id="ARBA00022833"/>
    </source>
</evidence>
<gene>
    <name evidence="5" type="primary">mtaD</name>
    <name evidence="7" type="ORF">NFC81_08465</name>
</gene>
<dbReference type="RefSeq" id="WP_304994047.1">
    <property type="nucleotide sequence ID" value="NZ_CP101717.1"/>
</dbReference>
<feature type="binding site" evidence="5">
    <location>
        <position position="71"/>
    </location>
    <ligand>
        <name>Zn(2+)</name>
        <dbReference type="ChEBI" id="CHEBI:29105"/>
    </ligand>
</feature>
<dbReference type="Pfam" id="PF01979">
    <property type="entry name" value="Amidohydro_1"/>
    <property type="match status" value="1"/>
</dbReference>
<reference evidence="7" key="1">
    <citation type="submission" date="2022-07" db="EMBL/GenBank/DDBJ databases">
        <title>Complete genome sequence of Salinispirillum sp. LH10-3-1 capable of multiple carbohydrate inversion isolated from a soda lake.</title>
        <authorList>
            <person name="Liu J."/>
            <person name="Zhai Y."/>
            <person name="Zhang H."/>
            <person name="Yang H."/>
            <person name="Qu J."/>
            <person name="Li J."/>
        </authorList>
    </citation>
    <scope>NUCLEOTIDE SEQUENCE</scope>
    <source>
        <strain evidence="7">LH 10-3-1</strain>
    </source>
</reference>
<evidence type="ECO:0000256" key="5">
    <source>
        <dbReference type="HAMAP-Rule" id="MF_01281"/>
    </source>
</evidence>
<feature type="binding site" evidence="5">
    <location>
        <position position="191"/>
    </location>
    <ligand>
        <name>substrate</name>
    </ligand>
</feature>
<dbReference type="GO" id="GO:0090614">
    <property type="term" value="F:5'-methylthioadenosine deaminase activity"/>
    <property type="evidence" value="ECO:0007669"/>
    <property type="project" value="UniProtKB-UniRule"/>
</dbReference>
<comment type="caution">
    <text evidence="5">Lacks conserved residue(s) required for the propagation of feature annotation.</text>
</comment>
<dbReference type="InterPro" id="IPR006680">
    <property type="entry name" value="Amidohydro-rel"/>
</dbReference>
<dbReference type="HAMAP" id="MF_01281">
    <property type="entry name" value="MTA_SAH_deamin"/>
    <property type="match status" value="1"/>
</dbReference>
<dbReference type="Gene3D" id="2.30.40.10">
    <property type="entry name" value="Urease, subunit C, domain 1"/>
    <property type="match status" value="1"/>
</dbReference>
<feature type="binding site" evidence="5">
    <location>
        <position position="69"/>
    </location>
    <ligand>
        <name>Zn(2+)</name>
        <dbReference type="ChEBI" id="CHEBI:29105"/>
    </ligand>
</feature>
<dbReference type="EC" id="3.5.4.31" evidence="5"/>
<dbReference type="InterPro" id="IPR050287">
    <property type="entry name" value="MTA/SAH_deaminase"/>
</dbReference>
<keyword evidence="3 5" id="KW-0378">Hydrolase</keyword>
<keyword evidence="2 5" id="KW-0479">Metal-binding</keyword>
<evidence type="ECO:0000256" key="1">
    <source>
        <dbReference type="ARBA" id="ARBA00006745"/>
    </source>
</evidence>
<comment type="catalytic activity">
    <reaction evidence="5">
        <text>S-methyl-5'-thioadenosine + H2O + H(+) = S-methyl-5'-thioinosine + NH4(+)</text>
        <dbReference type="Rhea" id="RHEA:25025"/>
        <dbReference type="ChEBI" id="CHEBI:15377"/>
        <dbReference type="ChEBI" id="CHEBI:15378"/>
        <dbReference type="ChEBI" id="CHEBI:17509"/>
        <dbReference type="ChEBI" id="CHEBI:28938"/>
        <dbReference type="ChEBI" id="CHEBI:48595"/>
        <dbReference type="EC" id="3.5.4.31"/>
    </reaction>
</comment>
<dbReference type="FunFam" id="3.20.20.140:FF:000014">
    <property type="entry name" value="5-methylthioadenosine/S-adenosylhomocysteine deaminase"/>
    <property type="match status" value="1"/>
</dbReference>
<dbReference type="GO" id="GO:0046872">
    <property type="term" value="F:metal ion binding"/>
    <property type="evidence" value="ECO:0007669"/>
    <property type="project" value="UniProtKB-KW"/>
</dbReference>
<proteinExistence type="inferred from homology"/>
<dbReference type="InterPro" id="IPR023512">
    <property type="entry name" value="Deaminase_MtaD/DadD"/>
</dbReference>
<feature type="domain" description="Amidohydrolase-related" evidence="6">
    <location>
        <begin position="60"/>
        <end position="410"/>
    </location>
</feature>
<dbReference type="CDD" id="cd01298">
    <property type="entry name" value="ATZ_TRZ_like"/>
    <property type="match status" value="1"/>
</dbReference>
<dbReference type="SUPFAM" id="SSF51338">
    <property type="entry name" value="Composite domain of metallo-dependent hydrolases"/>
    <property type="match status" value="1"/>
</dbReference>
<name>A0AB38YBL9_9GAMM</name>
<comment type="function">
    <text evidence="5">Catalyzes the deamination of 5-methylthioadenosine and S-adenosyl-L-homocysteine into 5-methylthioinosine and S-inosyl-L-homocysteine, respectively. Is also able to deaminate adenosine.</text>
</comment>
<dbReference type="AlphaFoldDB" id="A0AB38YBL9"/>
<evidence type="ECO:0000259" key="6">
    <source>
        <dbReference type="Pfam" id="PF01979"/>
    </source>
</evidence>
<dbReference type="PANTHER" id="PTHR43794">
    <property type="entry name" value="AMINOHYDROLASE SSNA-RELATED"/>
    <property type="match status" value="1"/>
</dbReference>
<dbReference type="EC" id="3.5.4.28" evidence="5"/>
<feature type="binding site" evidence="5">
    <location>
        <position position="218"/>
    </location>
    <ligand>
        <name>Zn(2+)</name>
        <dbReference type="ChEBI" id="CHEBI:29105"/>
    </ligand>
</feature>
<organism evidence="7">
    <name type="scientific">Salinispirillum sp. LH 10-3-1</name>
    <dbReference type="NCBI Taxonomy" id="2952525"/>
    <lineage>
        <taxon>Bacteria</taxon>
        <taxon>Pseudomonadati</taxon>
        <taxon>Pseudomonadota</taxon>
        <taxon>Gammaproteobacteria</taxon>
        <taxon>Oceanospirillales</taxon>
        <taxon>Saccharospirillaceae</taxon>
        <taxon>Salinispirillum</taxon>
    </lineage>
</organism>
<dbReference type="NCBIfam" id="NF006549">
    <property type="entry name" value="PRK09045.1"/>
    <property type="match status" value="1"/>
</dbReference>
<sequence>MTSVDTLIHAGWIITINADKAVLQNHSLAIKDNLIAAILPTVEARAQFTATEELELTEHVLMPGLINMHGHAAMAYFRGMADDLPLMTWLNDHIWPAEGKWVSADFARDGTELAIAEMLRCGTTYYADNYFFAEATVDTIVDSGIRAQLCFPIIDFPTNWAATPDEHLQKGLALAVQYKGHEQVMVSLGPHAPYTVSDEPFRKIVAAAEEHDILIQMHVHETQGEVDDSIKLHGKRPIARLKDLGLLSPKMQCVHMTALNDDDIQMIAESGSTVVHCPESNLKLASGFCPIDKLQKAGVNVTIGTDGAASNNDLDMLSELRTAAILAKAASGNAEALPAHAALEAATINAARALRLEDKVGSLEVGKWADVIAIDFSELESLPVYDPVSHIAYATSRNQVTDVWIGGRRVLAERELLTLDAEAIAQKAKAWQQRIVEARNV</sequence>
<dbReference type="SUPFAM" id="SSF51556">
    <property type="entry name" value="Metallo-dependent hydrolases"/>
    <property type="match status" value="1"/>
</dbReference>
<evidence type="ECO:0000313" key="7">
    <source>
        <dbReference type="EMBL" id="WLD56763.1"/>
    </source>
</evidence>
<evidence type="ECO:0000256" key="3">
    <source>
        <dbReference type="ARBA" id="ARBA00022801"/>
    </source>
</evidence>
<feature type="binding site" evidence="5">
    <location>
        <position position="221"/>
    </location>
    <ligand>
        <name>substrate</name>
    </ligand>
</feature>
<protein>
    <recommendedName>
        <fullName evidence="5">5-methylthioadenosine/S-adenosylhomocysteine deaminase</fullName>
        <shortName evidence="5">MTA/SAH deaminase</shortName>
        <ecNumber evidence="5">3.5.4.28</ecNumber>
        <ecNumber evidence="5">3.5.4.31</ecNumber>
    </recommendedName>
</protein>
<feature type="binding site" evidence="5">
    <location>
        <position position="98"/>
    </location>
    <ligand>
        <name>substrate</name>
    </ligand>
</feature>